<gene>
    <name evidence="2" type="ORF">A3F84_14565</name>
</gene>
<dbReference type="EMBL" id="MFKF01000359">
    <property type="protein sequence ID" value="OGG45905.1"/>
    <property type="molecule type" value="Genomic_DNA"/>
</dbReference>
<accession>A0A1F6C9S6</accession>
<dbReference type="AlphaFoldDB" id="A0A1F6C9S6"/>
<evidence type="ECO:0000256" key="1">
    <source>
        <dbReference type="SAM" id="SignalP"/>
    </source>
</evidence>
<keyword evidence="1" id="KW-0732">Signal</keyword>
<feature type="chain" id="PRO_5009523292" description="FlgD Ig-like domain-containing protein" evidence="1">
    <location>
        <begin position="20"/>
        <end position="985"/>
    </location>
</feature>
<feature type="signal peptide" evidence="1">
    <location>
        <begin position="1"/>
        <end position="19"/>
    </location>
</feature>
<dbReference type="Proteomes" id="UP000178606">
    <property type="component" value="Unassembled WGS sequence"/>
</dbReference>
<comment type="caution">
    <text evidence="2">The sequence shown here is derived from an EMBL/GenBank/DDBJ whole genome shotgun (WGS) entry which is preliminary data.</text>
</comment>
<dbReference type="InterPro" id="IPR013783">
    <property type="entry name" value="Ig-like_fold"/>
</dbReference>
<evidence type="ECO:0000313" key="2">
    <source>
        <dbReference type="EMBL" id="OGG45905.1"/>
    </source>
</evidence>
<dbReference type="Gene3D" id="2.60.40.4070">
    <property type="match status" value="1"/>
</dbReference>
<organism evidence="2 3">
    <name type="scientific">Handelsmanbacteria sp. (strain RIFCSPLOWO2_12_FULL_64_10)</name>
    <dbReference type="NCBI Taxonomy" id="1817868"/>
    <lineage>
        <taxon>Bacteria</taxon>
        <taxon>Candidatus Handelsmaniibacteriota</taxon>
    </lineage>
</organism>
<evidence type="ECO:0000313" key="3">
    <source>
        <dbReference type="Proteomes" id="UP000178606"/>
    </source>
</evidence>
<sequence>MNRVLKGLTVGLLFGLAVAAVAGAKGPAGPRLAKLSTDRKIDINNVAMFVTNEGSFSYDLTTRSSGLEFPKGTGKTPVYASGIWVGGKVGGDLRVALGEYQYEWQPGPIGKDGKSTNPDDPKYTVYKISRGDNAATNPDYANWPVADGAPAGKDGKPLILGDQTLWCVYNDANDAKHTYMQTKALGLEVQQTIFAFDRTGALGNVIFARFLIINKGGNKIDSTFVSVWSDPDLGQADNDLVGTDVGLSLGYCYNATNSDAVYGAPPPAVGFDFFKGPLGPDKKPLPMTSFNKYINGTDPRTALQVYNYMLGKDNQGKDVVDPTTNRVTLFSVAGDPVTGTGWLDTNPADRRLMMNSGPFTMAPGDTQEVVVGIVLGQGKDRLTSITALKFNDSFAQAAFDANFQLPSPPTAPKVAVSPLEGRVALTWGDDSEKGGDPRYQFEGYNVYQGESVAGPWKRIATYDLVNGAAIVFDNEFDENAGVVINRPVQFGGDTGIRHYIELADDAIRGGKLVNGQTYYYTVTAYSYGANQSPKTLETSLTPLRDGRLVRKPLSEEFEPANGIIPRWPTAGSDFKVVKTDSAVTHKSGRSDGRVYVKVVNPAKVTGSAYQVKFKEDAEANVFWDLVDATKNATVLKDMAQNESEAQGDANPIVDGLLVKVTSPPPGIGNVQWLKNGAVNSADRWLASGSDLGGQFVGGGLIEGYNFFGSAIVSGGEFISVELRFSPTKKQKAYRYLRGASPNYGFQDYSEIPCTIWDIESSPPRQLNAAFVEQRGGPAEDKTWLPTASAGDREYLFIFKSTYTDAPQEKYTKDPFLAAAGNLDILYGWWPLLRSGRTAANLAEGQVLRITANKVNTAADVFEFKTTAPVFDDNALAQKREDLKLIRVVPNPYYGQSAYELSSLARLVRFTRLPKQCMIKVFSLGGDLVRSINHTDGTSIESWDLKTDHGLPVASGVYLAFIEAPGIGKQVVKIAIFMEAERLEAF</sequence>
<protein>
    <recommendedName>
        <fullName evidence="4">FlgD Ig-like domain-containing protein</fullName>
    </recommendedName>
</protein>
<reference evidence="2 3" key="1">
    <citation type="journal article" date="2016" name="Nat. Commun.">
        <title>Thousands of microbial genomes shed light on interconnected biogeochemical processes in an aquifer system.</title>
        <authorList>
            <person name="Anantharaman K."/>
            <person name="Brown C.T."/>
            <person name="Hug L.A."/>
            <person name="Sharon I."/>
            <person name="Castelle C.J."/>
            <person name="Probst A.J."/>
            <person name="Thomas B.C."/>
            <person name="Singh A."/>
            <person name="Wilkins M.J."/>
            <person name="Karaoz U."/>
            <person name="Brodie E.L."/>
            <person name="Williams K.H."/>
            <person name="Hubbard S.S."/>
            <person name="Banfield J.F."/>
        </authorList>
    </citation>
    <scope>NUCLEOTIDE SEQUENCE [LARGE SCALE GENOMIC DNA]</scope>
    <source>
        <strain evidence="3">RIFCSPLOWO2_12_FULL_64_10</strain>
    </source>
</reference>
<proteinExistence type="predicted"/>
<name>A0A1F6C9S6_HANXR</name>
<dbReference type="Gene3D" id="2.60.40.10">
    <property type="entry name" value="Immunoglobulins"/>
    <property type="match status" value="1"/>
</dbReference>
<evidence type="ECO:0008006" key="4">
    <source>
        <dbReference type="Google" id="ProtNLM"/>
    </source>
</evidence>